<sequence>MKVTFVFATITAVATMAGAITSDDWTKATRATESVEDLFKSLKKDPSGNGGKEALLLNGMVVSYDKDGKIFDQKQASKEAVDEYIKAESQKPNLAAVPRPSHTPRRAPAEDSGLVERQILCDAYACDDPHDCQAAGCYGGCRQNIWGNYRCRA</sequence>
<organism evidence="1 2">
    <name type="scientific">Hypoxylon rubiginosum</name>
    <dbReference type="NCBI Taxonomy" id="110542"/>
    <lineage>
        <taxon>Eukaryota</taxon>
        <taxon>Fungi</taxon>
        <taxon>Dikarya</taxon>
        <taxon>Ascomycota</taxon>
        <taxon>Pezizomycotina</taxon>
        <taxon>Sordariomycetes</taxon>
        <taxon>Xylariomycetidae</taxon>
        <taxon>Xylariales</taxon>
        <taxon>Hypoxylaceae</taxon>
        <taxon>Hypoxylon</taxon>
    </lineage>
</organism>
<proteinExistence type="predicted"/>
<accession>A0ACB9YYF4</accession>
<protein>
    <submittedName>
        <fullName evidence="1">Uncharacterized protein</fullName>
    </submittedName>
</protein>
<dbReference type="EMBL" id="MU393487">
    <property type="protein sequence ID" value="KAI4864398.1"/>
    <property type="molecule type" value="Genomic_DNA"/>
</dbReference>
<reference evidence="1 2" key="1">
    <citation type="journal article" date="2022" name="New Phytol.">
        <title>Ecological generalism drives hyperdiversity of secondary metabolite gene clusters in xylarialean endophytes.</title>
        <authorList>
            <person name="Franco M.E.E."/>
            <person name="Wisecaver J.H."/>
            <person name="Arnold A.E."/>
            <person name="Ju Y.M."/>
            <person name="Slot J.C."/>
            <person name="Ahrendt S."/>
            <person name="Moore L.P."/>
            <person name="Eastman K.E."/>
            <person name="Scott K."/>
            <person name="Konkel Z."/>
            <person name="Mondo S.J."/>
            <person name="Kuo A."/>
            <person name="Hayes R.D."/>
            <person name="Haridas S."/>
            <person name="Andreopoulos B."/>
            <person name="Riley R."/>
            <person name="LaButti K."/>
            <person name="Pangilinan J."/>
            <person name="Lipzen A."/>
            <person name="Amirebrahimi M."/>
            <person name="Yan J."/>
            <person name="Adam C."/>
            <person name="Keymanesh K."/>
            <person name="Ng V."/>
            <person name="Louie K."/>
            <person name="Northen T."/>
            <person name="Drula E."/>
            <person name="Henrissat B."/>
            <person name="Hsieh H.M."/>
            <person name="Youens-Clark K."/>
            <person name="Lutzoni F."/>
            <person name="Miadlikowska J."/>
            <person name="Eastwood D.C."/>
            <person name="Hamelin R.C."/>
            <person name="Grigoriev I.V."/>
            <person name="U'Ren J.M."/>
        </authorList>
    </citation>
    <scope>NUCLEOTIDE SEQUENCE [LARGE SCALE GENOMIC DNA]</scope>
    <source>
        <strain evidence="1 2">CBS 119005</strain>
    </source>
</reference>
<keyword evidence="2" id="KW-1185">Reference proteome</keyword>
<name>A0ACB9YYF4_9PEZI</name>
<gene>
    <name evidence="1" type="ORF">F4820DRAFT_470597</name>
</gene>
<comment type="caution">
    <text evidence="1">The sequence shown here is derived from an EMBL/GenBank/DDBJ whole genome shotgun (WGS) entry which is preliminary data.</text>
</comment>
<evidence type="ECO:0000313" key="2">
    <source>
        <dbReference type="Proteomes" id="UP001497700"/>
    </source>
</evidence>
<evidence type="ECO:0000313" key="1">
    <source>
        <dbReference type="EMBL" id="KAI4864398.1"/>
    </source>
</evidence>
<dbReference type="Proteomes" id="UP001497700">
    <property type="component" value="Unassembled WGS sequence"/>
</dbReference>